<sequence length="56" mass="5890">MWIGTGSCGGWRLRGPRITGRGSRRPPTVGRTLGAGSMWPRALPPSGVCGRRTPTG</sequence>
<evidence type="ECO:0000313" key="2">
    <source>
        <dbReference type="EMBL" id="MFB9070234.1"/>
    </source>
</evidence>
<evidence type="ECO:0000256" key="1">
    <source>
        <dbReference type="SAM" id="MobiDB-lite"/>
    </source>
</evidence>
<keyword evidence="3" id="KW-1185">Reference proteome</keyword>
<protein>
    <submittedName>
        <fullName evidence="2">Uncharacterized protein</fullName>
    </submittedName>
</protein>
<dbReference type="EMBL" id="JBHMFI010000001">
    <property type="protein sequence ID" value="MFB9070234.1"/>
    <property type="molecule type" value="Genomic_DNA"/>
</dbReference>
<proteinExistence type="predicted"/>
<name>A0ABV5FUV6_9MICC</name>
<organism evidence="2 3">
    <name type="scientific">Citricoccus parietis</name>
    <dbReference type="NCBI Taxonomy" id="592307"/>
    <lineage>
        <taxon>Bacteria</taxon>
        <taxon>Bacillati</taxon>
        <taxon>Actinomycetota</taxon>
        <taxon>Actinomycetes</taxon>
        <taxon>Micrococcales</taxon>
        <taxon>Micrococcaceae</taxon>
        <taxon>Citricoccus</taxon>
    </lineage>
</organism>
<feature type="region of interest" description="Disordered" evidence="1">
    <location>
        <begin position="1"/>
        <end position="56"/>
    </location>
</feature>
<gene>
    <name evidence="2" type="ORF">ACFFX0_03125</name>
</gene>
<reference evidence="2 3" key="1">
    <citation type="submission" date="2024-09" db="EMBL/GenBank/DDBJ databases">
        <authorList>
            <person name="Sun Q."/>
            <person name="Mori K."/>
        </authorList>
    </citation>
    <scope>NUCLEOTIDE SEQUENCE [LARGE SCALE GENOMIC DNA]</scope>
    <source>
        <strain evidence="2 3">CCM 7609</strain>
    </source>
</reference>
<evidence type="ECO:0000313" key="3">
    <source>
        <dbReference type="Proteomes" id="UP001589575"/>
    </source>
</evidence>
<comment type="caution">
    <text evidence="2">The sequence shown here is derived from an EMBL/GenBank/DDBJ whole genome shotgun (WGS) entry which is preliminary data.</text>
</comment>
<accession>A0ABV5FUV6</accession>
<dbReference type="Proteomes" id="UP001589575">
    <property type="component" value="Unassembled WGS sequence"/>
</dbReference>